<accession>A0A3B5A647</accession>
<proteinExistence type="inferred from homology"/>
<dbReference type="Proteomes" id="UP000694891">
    <property type="component" value="Unplaced"/>
</dbReference>
<reference evidence="5" key="2">
    <citation type="submission" date="2025-04" db="UniProtKB">
        <authorList>
            <consortium name="RefSeq"/>
        </authorList>
    </citation>
    <scope>IDENTIFICATION</scope>
</reference>
<dbReference type="Pfam" id="PF05794">
    <property type="entry name" value="Tcp11"/>
    <property type="match status" value="1"/>
</dbReference>
<sequence length="529" mass="59259">MPLNDERPTSTSSGEDQGCDGESSSERCDSMTSTSDLDCSRESFSSDCSSKHCTPSSSPPKALTLDEVMDAGRDLFNLKLSHEIVVNHSFQMELNSLPQDSLWKMVRDNLHKAFWDILEAELNDDPPEYGQAINLLEEIREILLSFLNPGANRMRTQIMEVLDMDLIRQQADNDAVDIQGLASYIITTMGKLCAPVRDEEIKKLRESTLNIVALFREIFRVLDLMKVDIVNNTIEQLRPVLQRHSVEYERATFQSILDKTPNSLDNTTSWIKSALEELQSATVPKEQTHGDGKRQQVVPGPFQVINTAFLRILTGDFFKSPLPETLATDETRLLEIHWQLQQCQAVNEVMLIVYSTIGGPIQGLPSLSDRLKRMISVLLDGMHRPSFNLEESLEGISGQICCELNKSLTERSYPALTPALQATLTGQICSITQKDNPIRTLVEDRVQQYFMVLLNNPKSQHKLEQVPAGLAVIKPELALIGAKFVSLVNYNKNVYGPFYADIIRKLLFSNSPPAASLPQDPAQDSVTHN</sequence>
<dbReference type="CTD" id="255394"/>
<dbReference type="OrthoDB" id="276323at2759"/>
<dbReference type="AlphaFoldDB" id="A0A3B5A647"/>
<dbReference type="PANTHER" id="PTHR12832:SF17">
    <property type="entry name" value="T-COMPLEX PROTEIN 11-LIKE PROTEIN 2"/>
    <property type="match status" value="1"/>
</dbReference>
<dbReference type="RefSeq" id="XP_008277107.1">
    <property type="nucleotide sequence ID" value="XM_008278885.1"/>
</dbReference>
<organism evidence="3">
    <name type="scientific">Stegastes partitus</name>
    <name type="common">bicolor damselfish</name>
    <dbReference type="NCBI Taxonomy" id="144197"/>
    <lineage>
        <taxon>Eukaryota</taxon>
        <taxon>Metazoa</taxon>
        <taxon>Chordata</taxon>
        <taxon>Craniata</taxon>
        <taxon>Vertebrata</taxon>
        <taxon>Euteleostomi</taxon>
        <taxon>Actinopterygii</taxon>
        <taxon>Neopterygii</taxon>
        <taxon>Teleostei</taxon>
        <taxon>Neoteleostei</taxon>
        <taxon>Acanthomorphata</taxon>
        <taxon>Ovalentaria</taxon>
        <taxon>Pomacentridae</taxon>
        <taxon>Stegastes</taxon>
    </lineage>
</organism>
<dbReference type="InterPro" id="IPR008862">
    <property type="entry name" value="Tcp11"/>
</dbReference>
<comment type="similarity">
    <text evidence="1">Belongs to the TCP11 family.</text>
</comment>
<dbReference type="Ensembl" id="ENSSPAT00000016486.1">
    <property type="protein sequence ID" value="ENSSPAP00000016225.1"/>
    <property type="gene ID" value="ENSSPAG00000012228.1"/>
</dbReference>
<name>A0A3B5A647_9TELE</name>
<evidence type="ECO:0000313" key="4">
    <source>
        <dbReference type="Proteomes" id="UP000694891"/>
    </source>
</evidence>
<reference evidence="3" key="1">
    <citation type="submission" date="2023-09" db="UniProtKB">
        <authorList>
            <consortium name="Ensembl"/>
        </authorList>
    </citation>
    <scope>IDENTIFICATION</scope>
</reference>
<evidence type="ECO:0000256" key="2">
    <source>
        <dbReference type="SAM" id="MobiDB-lite"/>
    </source>
</evidence>
<gene>
    <name evidence="5" type="primary">tcp11l2</name>
</gene>
<dbReference type="STRING" id="144197.ENSSPAP00000016225"/>
<dbReference type="GO" id="GO:0007165">
    <property type="term" value="P:signal transduction"/>
    <property type="evidence" value="ECO:0007669"/>
    <property type="project" value="TreeGrafter"/>
</dbReference>
<evidence type="ECO:0000313" key="5">
    <source>
        <dbReference type="RefSeq" id="XP_008277107.1"/>
    </source>
</evidence>
<dbReference type="GeneID" id="103355186"/>
<keyword evidence="4" id="KW-1185">Reference proteome</keyword>
<protein>
    <submittedName>
        <fullName evidence="3">T-complex 11 like 2</fullName>
    </submittedName>
    <submittedName>
        <fullName evidence="5">T-complex protein 11-like protein 2</fullName>
    </submittedName>
</protein>
<dbReference type="PANTHER" id="PTHR12832">
    <property type="entry name" value="TESTIS-SPECIFIC PROTEIN PBS13 T-COMPLEX 11"/>
    <property type="match status" value="1"/>
</dbReference>
<feature type="region of interest" description="Disordered" evidence="2">
    <location>
        <begin position="1"/>
        <end position="60"/>
    </location>
</feature>
<evidence type="ECO:0000313" key="3">
    <source>
        <dbReference type="Ensembl" id="ENSSPAP00000016225.1"/>
    </source>
</evidence>
<dbReference type="GeneTree" id="ENSGT00940000157835"/>
<evidence type="ECO:0000256" key="1">
    <source>
        <dbReference type="ARBA" id="ARBA00010954"/>
    </source>
</evidence>